<feature type="chain" id="PRO_5010281270" evidence="4">
    <location>
        <begin position="28"/>
        <end position="1764"/>
    </location>
</feature>
<dbReference type="InterPro" id="IPR041246">
    <property type="entry name" value="Bact_MG10"/>
</dbReference>
<gene>
    <name evidence="7" type="ORF">Aam_021_076</name>
</gene>
<protein>
    <submittedName>
        <fullName evidence="7">Alpha-2-macroglobulin domain-containing protein</fullName>
    </submittedName>
</protein>
<dbReference type="Pfam" id="PF11974">
    <property type="entry name" value="bMG3"/>
    <property type="match status" value="1"/>
</dbReference>
<feature type="region of interest" description="Disordered" evidence="3">
    <location>
        <begin position="1738"/>
        <end position="1764"/>
    </location>
</feature>
<dbReference type="Gene3D" id="1.50.10.20">
    <property type="match status" value="1"/>
</dbReference>
<reference evidence="7 8" key="1">
    <citation type="submission" date="2012-11" db="EMBL/GenBank/DDBJ databases">
        <title>Whole genome sequence of Acidocella aminolytica 101 = DSM 11237.</title>
        <authorList>
            <person name="Azuma Y."/>
            <person name="Higashiura N."/>
            <person name="Hirakawa H."/>
            <person name="Matsushita K."/>
        </authorList>
    </citation>
    <scope>NUCLEOTIDE SEQUENCE [LARGE SCALE GENOMIC DNA]</scope>
    <source>
        <strain evidence="8">101 / DSM 11237</strain>
    </source>
</reference>
<comment type="caution">
    <text evidence="7">The sequence shown here is derived from an EMBL/GenBank/DDBJ whole genome shotgun (WGS) entry which is preliminary data.</text>
</comment>
<dbReference type="InterPro" id="IPR002890">
    <property type="entry name" value="MG2"/>
</dbReference>
<dbReference type="InterPro" id="IPR021868">
    <property type="entry name" value="Alpha_2_Macroglob_MG3"/>
</dbReference>
<dbReference type="CDD" id="cd02891">
    <property type="entry name" value="A2M_like"/>
    <property type="match status" value="1"/>
</dbReference>
<evidence type="ECO:0000256" key="3">
    <source>
        <dbReference type="SAM" id="MobiDB-lite"/>
    </source>
</evidence>
<evidence type="ECO:0000313" key="8">
    <source>
        <dbReference type="Proteomes" id="UP000032668"/>
    </source>
</evidence>
<evidence type="ECO:0000259" key="6">
    <source>
        <dbReference type="SMART" id="SM01360"/>
    </source>
</evidence>
<evidence type="ECO:0000259" key="5">
    <source>
        <dbReference type="SMART" id="SM01359"/>
    </source>
</evidence>
<keyword evidence="8" id="KW-1185">Reference proteome</keyword>
<sequence>MHSYARNALFGLVLLSGGMFLGPSAAAQNASAPSGNMESAPPLSVTPIVEDIDKILPGLGAEAQQLAFGFANNTGWSASLQGEAAADDAAMQAARKAQDWQGLRQASQSRLNLYANRSPEPWLDLAEADLNGAGPVTEALQAAYLGLKYAGHSNNPAAATWRGLNLMRQALGQQGNHGAEIRLLDVMVSAYPQEASLRTALDQAITAYGFVVSKVDSYPQSFPARACITFTVSLPHGTLHPGDYVTTQPAIKDLAVTETSGQLCLSGLTPGATTTVILHPGLPGIAGTALKEQRSIKITLANRPPALFADPSHFIIPANNPPAVGFSGVNISKVKVKIAHVSERSLLNFLSNHPLLNPGAFNSDLNGNTAPIIFTGSATVPGFERNRLVHAILPLSTVMTKPGLYAVSIAPDDGTPNDDGSLNLQQLVLRTNIAPTSWWGRNGLTVQLRRFTDASVIAGAKVALIASDNSVLDTAVTDSNGFAHFAAPLMNGAQAQAPVALHITGPDGDFTLVDLNAAPFDLTDRGVSGQAEPQPVDPYLWLDRGIYRPGETVNLGALLRDPALKPLGIPLRLIVYRPGGQVFLDQVTKWTDDSSFVTQIHLPAGAQAGDWSISLQEGENGPVVAQRSFTVAAFVPAKLAISFAANGPLAPGKIDNLPISVQFLYGAPGSDLTGTASVHVGADPSPFPAYQGYTFGLRHEIVNEPMLQPDLPETDATGAASIPIDLTQLPDTTHALQAVVKVTINDPSGRAATKEQTLKITPAAPMIGIRPGFSGGAVNSGTKPVFDIAAIAPDGKPVPMQADLSLVRQDYEWGVIWNDSVASWRYNYVNHNVLNETITITPGKPYHLVLPALPDGRYRLRLIQHSGGYAASSTIFYSGWITSNQPDVPTRLTVTRDKKSYNGGDVAQLHISAPFSGKAVLVLANDHVISTRDFDVPKGGTNVKVSVSASWGAGAYAIVQLYRPATATTPPDRAIGLVWLGLNPGTHELPVAFNVKTLYRPGRDVTFEVKTTPGAYVTLDAVDEGILSLTDFQSPDPLGHFFGKRLLGVDIRDDYGALLRPPQGMQAVLHVGGGGDFGPANLPIPQKIVSLFAGPVQAGPDGVARFVMHLPDFNGKIRLMAVAWKEDTLGSAATDIISRHKLIANLLLPRFLSPGDTANIGVMLQDLDLPSGHFTVTVAAKGAISGGKVFPVDLARGTRQVLHTQIAANAIGTGHIRLDVAGPDAYSQQRLRNISVHLVRPAVTQLTNTEVAPGQKAALTPDLSPFVPGSAKSVMTLGNHLPFDPAGFLQALQERNLPFLDESVSRGLPLTALTGAVALPDPQGRLAQAVENVLDDQRYDGAFGLWSSQDSAQPWLTAYATDFLLRARKAGADIPDPPLKAALSWLRHEVDNDPEPGQAQIYAAYVLALDGQAPAGAIRVMDKNIGDVTHPLARAQLGAALAMIGEPDRAMQALHAALNTHNRGGYFWWRGQDWNDGYGTPLRDAWAVPTIIRETGLMQKTWSSLAANLPGRGLSPDRLNSQELAAAGLAAADFGGKPETLSVSIDGKAATSSHAIVQGIGKSVTITNNGKTALPVVIATTGIPVTPAKAASNGMSLQIAFYAKDGTPLDVSRLDQNTVFIMVISGRATDSTPHHAVLTAGLPAGWELAGNISSGQTQLSWLPDLTSPDATASADDRYMAAFTLYPPCSDLNCSDNGYTQEFVTAVELRAVTQGHFILPGAVLADLNHPDERGTTAASDVAVLPPGTPVTPPAHASNAPQTKAP</sequence>
<dbReference type="InterPro" id="IPR011625">
    <property type="entry name" value="A2M_N_BRD"/>
</dbReference>
<dbReference type="GO" id="GO:0004866">
    <property type="term" value="F:endopeptidase inhibitor activity"/>
    <property type="evidence" value="ECO:0007669"/>
    <property type="project" value="InterPro"/>
</dbReference>
<dbReference type="Proteomes" id="UP000032668">
    <property type="component" value="Unassembled WGS sequence"/>
</dbReference>
<dbReference type="PANTHER" id="PTHR40094:SF1">
    <property type="entry name" value="UBIQUITIN DOMAIN-CONTAINING PROTEIN"/>
    <property type="match status" value="1"/>
</dbReference>
<keyword evidence="2 4" id="KW-0732">Signal</keyword>
<evidence type="ECO:0000256" key="4">
    <source>
        <dbReference type="SAM" id="SignalP"/>
    </source>
</evidence>
<dbReference type="EMBL" id="BANC01000021">
    <property type="protein sequence ID" value="GAN79488.1"/>
    <property type="molecule type" value="Genomic_DNA"/>
</dbReference>
<feature type="domain" description="Alpha-2-macroglobulin bait region" evidence="5">
    <location>
        <begin position="892"/>
        <end position="1029"/>
    </location>
</feature>
<dbReference type="InterPro" id="IPR026284">
    <property type="entry name" value="A2MG_proteobact"/>
</dbReference>
<evidence type="ECO:0000256" key="1">
    <source>
        <dbReference type="ARBA" id="ARBA00010556"/>
    </source>
</evidence>
<dbReference type="InterPro" id="IPR008930">
    <property type="entry name" value="Terpenoid_cyclase/PrenylTrfase"/>
</dbReference>
<dbReference type="Pfam" id="PF07703">
    <property type="entry name" value="A2M_BRD"/>
    <property type="match status" value="1"/>
</dbReference>
<evidence type="ECO:0000256" key="2">
    <source>
        <dbReference type="ARBA" id="ARBA00022729"/>
    </source>
</evidence>
<proteinExistence type="inferred from homology"/>
<dbReference type="Pfam" id="PF17962">
    <property type="entry name" value="bMG6"/>
    <property type="match status" value="1"/>
</dbReference>
<dbReference type="OrthoDB" id="9767116at2"/>
<dbReference type="Pfam" id="PF17973">
    <property type="entry name" value="bMG10"/>
    <property type="match status" value="1"/>
</dbReference>
<name>A0A0D6PE54_9PROT</name>
<dbReference type="Gene3D" id="2.60.40.1930">
    <property type="match status" value="1"/>
</dbReference>
<dbReference type="InterPro" id="IPR051802">
    <property type="entry name" value="YfhM-like"/>
</dbReference>
<comment type="similarity">
    <text evidence="1">Belongs to the protease inhibitor I39 (alpha-2-macroglobulin) family. Bacterial alpha-2-macroglobulin subfamily.</text>
</comment>
<dbReference type="SMART" id="SM01359">
    <property type="entry name" value="A2M_N_2"/>
    <property type="match status" value="1"/>
</dbReference>
<dbReference type="RefSeq" id="WP_048877935.1">
    <property type="nucleotide sequence ID" value="NZ_BANC01000021.1"/>
</dbReference>
<dbReference type="InterPro" id="IPR041462">
    <property type="entry name" value="Bact_A2M_MG6"/>
</dbReference>
<dbReference type="STRING" id="1120923.SAMN02746095_00575"/>
<feature type="signal peptide" evidence="4">
    <location>
        <begin position="1"/>
        <end position="27"/>
    </location>
</feature>
<dbReference type="Pfam" id="PF01835">
    <property type="entry name" value="MG2"/>
    <property type="match status" value="1"/>
</dbReference>
<feature type="domain" description="Alpha-2-macroglobulin" evidence="6">
    <location>
        <begin position="1090"/>
        <end position="1178"/>
    </location>
</feature>
<dbReference type="Pfam" id="PF17972">
    <property type="entry name" value="bMG5"/>
    <property type="match status" value="1"/>
</dbReference>
<dbReference type="InterPro" id="IPR001599">
    <property type="entry name" value="Macroglobln_a2"/>
</dbReference>
<dbReference type="SMART" id="SM01360">
    <property type="entry name" value="A2M"/>
    <property type="match status" value="1"/>
</dbReference>
<evidence type="ECO:0000313" key="7">
    <source>
        <dbReference type="EMBL" id="GAN79488.1"/>
    </source>
</evidence>
<accession>A0A0D6PE54</accession>
<dbReference type="PANTHER" id="PTHR40094">
    <property type="entry name" value="ALPHA-2-MACROGLOBULIN HOMOLOG"/>
    <property type="match status" value="1"/>
</dbReference>
<organism evidence="7 8">
    <name type="scientific">Acidocella aminolytica 101 = DSM 11237</name>
    <dbReference type="NCBI Taxonomy" id="1120923"/>
    <lineage>
        <taxon>Bacteria</taxon>
        <taxon>Pseudomonadati</taxon>
        <taxon>Pseudomonadota</taxon>
        <taxon>Alphaproteobacteria</taxon>
        <taxon>Acetobacterales</taxon>
        <taxon>Acidocellaceae</taxon>
        <taxon>Acidocella</taxon>
    </lineage>
</organism>
<dbReference type="Pfam" id="PF00207">
    <property type="entry name" value="A2M"/>
    <property type="match status" value="1"/>
</dbReference>
<dbReference type="InterPro" id="IPR041203">
    <property type="entry name" value="Bact_A2M_MG5"/>
</dbReference>
<dbReference type="SUPFAM" id="SSF48239">
    <property type="entry name" value="Terpenoid cyclases/Protein prenyltransferases"/>
    <property type="match status" value="1"/>
</dbReference>
<dbReference type="PIRSF" id="PIRSF038980">
    <property type="entry name" value="A2M_bac"/>
    <property type="match status" value="1"/>
</dbReference>